<evidence type="ECO:0000313" key="3">
    <source>
        <dbReference type="EMBL" id="KAF5923864.1"/>
    </source>
</evidence>
<evidence type="ECO:0000256" key="1">
    <source>
        <dbReference type="SAM" id="MobiDB-lite"/>
    </source>
</evidence>
<accession>A0A7J7F815</accession>
<gene>
    <name evidence="3" type="ORF">HPG69_007495</name>
</gene>
<dbReference type="AlphaFoldDB" id="A0A7J7F815"/>
<dbReference type="InterPro" id="IPR050169">
    <property type="entry name" value="Krueppel_C2H2_ZnF"/>
</dbReference>
<dbReference type="PANTHER" id="PTHR23232">
    <property type="entry name" value="KRAB DOMAIN C2H2 ZINC FINGER"/>
    <property type="match status" value="1"/>
</dbReference>
<dbReference type="PROSITE" id="PS50805">
    <property type="entry name" value="KRAB"/>
    <property type="match status" value="1"/>
</dbReference>
<sequence length="711" mass="78729">GRQRRLHPRRVNQAPQAGAEGLYNPKPQTCRYWEVRRRALWEISASSCEAGRRQFRRWGRRGKGVRGGGEGGTATLSGGGSLCVRPGPAVTPTWTASRRPRLAHEPAPEPGAKKAREDAPQRMRRLRSGGGGAVGAALGRGSSGWGAAGEGAVGKRAVGWGTSGEGSRRRRGGGRERARSGGQRLGNWGSVGMSVGGSECRRREGDLGVGLGPPWWWLVRGLVRECVGILKEEARATAVDVATVCTFPFPEETAGEDLLCINPEGVQTKQKHPGPVGLDLRDPREITPRCDPVPVKSFALIPYPTECCGSREQDNSWEIRKKRPQDWGCLLSLKSVGQRPLSRASGQREVTEQISQEQQKMITSQISFEDVAVDFTLEEWQLLDPAQKNLYRDVMRENYRNLVFLGYQIFKPDAVLKLEQKGPWIMGEETLSQNFPEEVWLDNNLKMWHQDNQDKLKSMERGHEYDVFGKIFHSSTNFVHLGMRLHKCGTGEKSLKHPFDFLIPKNNCGRKKRDELNKKLLVYIKPDRPHSGIKYCDYNKCRKASSKESWLITNQITQTGIVYGKAHTHTRWGSRLASVLVREWSCARSPEALACSRCRRPHSSVGSSPALVAPAALRAYASYTPTVYNLSNVPSGDVRSGTGCGSRRRRGKGLMGSVLPKITQSLVLPGLDSTSPCPGLCLGDTRVLGFLPSTHQLQYKRVPALINPEYG</sequence>
<feature type="compositionally biased region" description="Basic residues" evidence="1">
    <location>
        <begin position="1"/>
        <end position="10"/>
    </location>
</feature>
<comment type="caution">
    <text evidence="3">The sequence shown here is derived from an EMBL/GenBank/DDBJ whole genome shotgun (WGS) entry which is preliminary data.</text>
</comment>
<keyword evidence="4" id="KW-1185">Reference proteome</keyword>
<protein>
    <recommendedName>
        <fullName evidence="2">KRAB domain-containing protein</fullName>
    </recommendedName>
</protein>
<evidence type="ECO:0000313" key="4">
    <source>
        <dbReference type="Proteomes" id="UP000551758"/>
    </source>
</evidence>
<dbReference type="EMBL" id="JACDTQ010001105">
    <property type="protein sequence ID" value="KAF5923864.1"/>
    <property type="molecule type" value="Genomic_DNA"/>
</dbReference>
<dbReference type="PANTHER" id="PTHR23232:SF163">
    <property type="entry name" value="ZINC FINGER PROTEIN 589"/>
    <property type="match status" value="1"/>
</dbReference>
<dbReference type="Gene3D" id="6.10.140.140">
    <property type="match status" value="1"/>
</dbReference>
<dbReference type="CDD" id="cd07765">
    <property type="entry name" value="KRAB_A-box"/>
    <property type="match status" value="1"/>
</dbReference>
<reference evidence="3 4" key="1">
    <citation type="journal article" date="2020" name="Mol. Biol. Evol.">
        <title>Interspecific Gene Flow and the Evolution of Specialization in Black and White Rhinoceros.</title>
        <authorList>
            <person name="Moodley Y."/>
            <person name="Westbury M.V."/>
            <person name="Russo I.M."/>
            <person name="Gopalakrishnan S."/>
            <person name="Rakotoarivelo A."/>
            <person name="Olsen R.A."/>
            <person name="Prost S."/>
            <person name="Tunstall T."/>
            <person name="Ryder O.A."/>
            <person name="Dalen L."/>
            <person name="Bruford M.W."/>
        </authorList>
    </citation>
    <scope>NUCLEOTIDE SEQUENCE [LARGE SCALE GENOMIC DNA]</scope>
    <source>
        <strain evidence="3">SBR-YM</strain>
        <tissue evidence="3">Skin</tissue>
    </source>
</reference>
<feature type="region of interest" description="Disordered" evidence="1">
    <location>
        <begin position="60"/>
        <end position="133"/>
    </location>
</feature>
<organism evidence="3 4">
    <name type="scientific">Diceros bicornis minor</name>
    <name type="common">South-central black rhinoceros</name>
    <dbReference type="NCBI Taxonomy" id="77932"/>
    <lineage>
        <taxon>Eukaryota</taxon>
        <taxon>Metazoa</taxon>
        <taxon>Chordata</taxon>
        <taxon>Craniata</taxon>
        <taxon>Vertebrata</taxon>
        <taxon>Euteleostomi</taxon>
        <taxon>Mammalia</taxon>
        <taxon>Eutheria</taxon>
        <taxon>Laurasiatheria</taxon>
        <taxon>Perissodactyla</taxon>
        <taxon>Rhinocerotidae</taxon>
        <taxon>Diceros</taxon>
    </lineage>
</organism>
<feature type="compositionally biased region" description="Basic and acidic residues" evidence="1">
    <location>
        <begin position="102"/>
        <end position="121"/>
    </location>
</feature>
<dbReference type="Proteomes" id="UP000551758">
    <property type="component" value="Unassembled WGS sequence"/>
</dbReference>
<dbReference type="InterPro" id="IPR036051">
    <property type="entry name" value="KRAB_dom_sf"/>
</dbReference>
<name>A0A7J7F815_DICBM</name>
<feature type="domain" description="KRAB" evidence="2">
    <location>
        <begin position="366"/>
        <end position="436"/>
    </location>
</feature>
<dbReference type="InterPro" id="IPR001909">
    <property type="entry name" value="KRAB"/>
</dbReference>
<feature type="non-terminal residue" evidence="3">
    <location>
        <position position="711"/>
    </location>
</feature>
<dbReference type="SMART" id="SM00349">
    <property type="entry name" value="KRAB"/>
    <property type="match status" value="1"/>
</dbReference>
<dbReference type="GO" id="GO:0006355">
    <property type="term" value="P:regulation of DNA-templated transcription"/>
    <property type="evidence" value="ECO:0007669"/>
    <property type="project" value="InterPro"/>
</dbReference>
<evidence type="ECO:0000259" key="2">
    <source>
        <dbReference type="PROSITE" id="PS50805"/>
    </source>
</evidence>
<feature type="region of interest" description="Disordered" evidence="1">
    <location>
        <begin position="156"/>
        <end position="191"/>
    </location>
</feature>
<dbReference type="SUPFAM" id="SSF109640">
    <property type="entry name" value="KRAB domain (Kruppel-associated box)"/>
    <property type="match status" value="1"/>
</dbReference>
<proteinExistence type="predicted"/>
<dbReference type="Pfam" id="PF01352">
    <property type="entry name" value="KRAB"/>
    <property type="match status" value="1"/>
</dbReference>
<feature type="compositionally biased region" description="Gly residues" evidence="1">
    <location>
        <begin position="65"/>
        <end position="81"/>
    </location>
</feature>
<feature type="region of interest" description="Disordered" evidence="1">
    <location>
        <begin position="1"/>
        <end position="26"/>
    </location>
</feature>